<dbReference type="Gene3D" id="1.10.287.1260">
    <property type="match status" value="1"/>
</dbReference>
<keyword evidence="12" id="KW-1185">Reference proteome</keyword>
<feature type="domain" description="Mechanosensitive ion channel MscS" evidence="8">
    <location>
        <begin position="183"/>
        <end position="248"/>
    </location>
</feature>
<proteinExistence type="inferred from homology"/>
<dbReference type="InterPro" id="IPR010920">
    <property type="entry name" value="LSM_dom_sf"/>
</dbReference>
<dbReference type="InterPro" id="IPR023408">
    <property type="entry name" value="MscS_beta-dom_sf"/>
</dbReference>
<evidence type="ECO:0000256" key="3">
    <source>
        <dbReference type="ARBA" id="ARBA00022475"/>
    </source>
</evidence>
<dbReference type="EMBL" id="JAUSTQ010000004">
    <property type="protein sequence ID" value="MDQ0159426.1"/>
    <property type="molecule type" value="Genomic_DNA"/>
</dbReference>
<dbReference type="Gene3D" id="3.30.70.100">
    <property type="match status" value="1"/>
</dbReference>
<sequence>MNWRFWEYIFHYEHWYSLMIAAAIFFGFLIARRLFAKYIFKLILAVTHKTKSDLLNYIVKSYEKPVGWLFVIVGVYIAVYYVPFLEQDNELFEHFIRSSVIIVITWGLYNLASSSSLLLMKVNDKINLEIDQILIPFLSKAIRFIVIAISLSIIAQEFGYDVSGFVAGLGLGGLAFALAAQEVIKNLFGGVVIITEKPFTMGDWIETPSVEGFVEDITFRSTRVRTFAESLVTLPNATLSNEPITNWSEMGKRRIYFNLGVEYSTPKEKLETVVKRIRELLENHNDIDPETIAVRFTEYNSSSLDIMLYFFTKTTDWGEYIKIKEDINLQIMDILSEEDVSVAFPTRTLYLNAEDESVERMNKPFNQDE</sequence>
<evidence type="ECO:0000259" key="9">
    <source>
        <dbReference type="Pfam" id="PF21082"/>
    </source>
</evidence>
<dbReference type="RefSeq" id="WP_306975894.1">
    <property type="nucleotide sequence ID" value="NZ_JAUSTQ010000004.1"/>
</dbReference>
<dbReference type="Pfam" id="PF21082">
    <property type="entry name" value="MS_channel_3rd"/>
    <property type="match status" value="1"/>
</dbReference>
<feature type="transmembrane region" description="Helical" evidence="7">
    <location>
        <begin position="162"/>
        <end position="180"/>
    </location>
</feature>
<feature type="domain" description="Mechanosensitive ion channel MscS C-terminal" evidence="9">
    <location>
        <begin position="257"/>
        <end position="341"/>
    </location>
</feature>
<feature type="transmembrane region" description="Helical" evidence="7">
    <location>
        <begin position="66"/>
        <end position="83"/>
    </location>
</feature>
<reference evidence="11 12" key="1">
    <citation type="submission" date="2023-07" db="EMBL/GenBank/DDBJ databases">
        <title>Genomic Encyclopedia of Type Strains, Phase IV (KMG-IV): sequencing the most valuable type-strain genomes for metagenomic binning, comparative biology and taxonomic classification.</title>
        <authorList>
            <person name="Goeker M."/>
        </authorList>
    </citation>
    <scope>NUCLEOTIDE SEQUENCE [LARGE SCALE GENOMIC DNA]</scope>
    <source>
        <strain evidence="11 12">DSM 16460</strain>
    </source>
</reference>
<dbReference type="SUPFAM" id="SSF82861">
    <property type="entry name" value="Mechanosensitive channel protein MscS (YggB), transmembrane region"/>
    <property type="match status" value="1"/>
</dbReference>
<dbReference type="InterPro" id="IPR049278">
    <property type="entry name" value="MS_channel_C"/>
</dbReference>
<keyword evidence="6 7" id="KW-0472">Membrane</keyword>
<evidence type="ECO:0000313" key="12">
    <source>
        <dbReference type="Proteomes" id="UP001224359"/>
    </source>
</evidence>
<keyword evidence="3" id="KW-1003">Cell membrane</keyword>
<accession>A0ABT9VEM7</accession>
<dbReference type="InterPro" id="IPR011014">
    <property type="entry name" value="MscS_channel_TM-2"/>
</dbReference>
<evidence type="ECO:0000256" key="1">
    <source>
        <dbReference type="ARBA" id="ARBA00004651"/>
    </source>
</evidence>
<feature type="transmembrane region" description="Helical" evidence="7">
    <location>
        <begin position="133"/>
        <end position="156"/>
    </location>
</feature>
<dbReference type="Pfam" id="PF00924">
    <property type="entry name" value="MS_channel_2nd"/>
    <property type="match status" value="1"/>
</dbReference>
<evidence type="ECO:0000256" key="5">
    <source>
        <dbReference type="ARBA" id="ARBA00022989"/>
    </source>
</evidence>
<keyword evidence="5 7" id="KW-1133">Transmembrane helix</keyword>
<keyword evidence="4 7" id="KW-0812">Transmembrane</keyword>
<evidence type="ECO:0000256" key="2">
    <source>
        <dbReference type="ARBA" id="ARBA00008017"/>
    </source>
</evidence>
<dbReference type="SUPFAM" id="SSF50182">
    <property type="entry name" value="Sm-like ribonucleoproteins"/>
    <property type="match status" value="1"/>
</dbReference>
<evidence type="ECO:0000259" key="8">
    <source>
        <dbReference type="Pfam" id="PF00924"/>
    </source>
</evidence>
<dbReference type="InterPro" id="IPR049142">
    <property type="entry name" value="MS_channel_1st"/>
</dbReference>
<dbReference type="PANTHER" id="PTHR43634:SF2">
    <property type="entry name" value="LOW CONDUCTANCE MECHANOSENSITIVE CHANNEL YNAI"/>
    <property type="match status" value="1"/>
</dbReference>
<dbReference type="InterPro" id="IPR006685">
    <property type="entry name" value="MscS_channel_2nd"/>
</dbReference>
<dbReference type="Pfam" id="PF21088">
    <property type="entry name" value="MS_channel_1st"/>
    <property type="match status" value="1"/>
</dbReference>
<feature type="domain" description="Mechanosensitive ion channel transmembrane helices 2/3" evidence="10">
    <location>
        <begin position="140"/>
        <end position="181"/>
    </location>
</feature>
<evidence type="ECO:0000256" key="4">
    <source>
        <dbReference type="ARBA" id="ARBA00022692"/>
    </source>
</evidence>
<evidence type="ECO:0000256" key="7">
    <source>
        <dbReference type="SAM" id="Phobius"/>
    </source>
</evidence>
<comment type="similarity">
    <text evidence="2">Belongs to the MscS (TC 1.A.23) family.</text>
</comment>
<comment type="caution">
    <text evidence="11">The sequence shown here is derived from an EMBL/GenBank/DDBJ whole genome shotgun (WGS) entry which is preliminary data.</text>
</comment>
<evidence type="ECO:0000259" key="10">
    <source>
        <dbReference type="Pfam" id="PF21088"/>
    </source>
</evidence>
<dbReference type="SUPFAM" id="SSF82689">
    <property type="entry name" value="Mechanosensitive channel protein MscS (YggB), C-terminal domain"/>
    <property type="match status" value="1"/>
</dbReference>
<protein>
    <submittedName>
        <fullName evidence="11">MscS family membrane protein</fullName>
    </submittedName>
</protein>
<comment type="subcellular location">
    <subcellularLocation>
        <location evidence="1">Cell membrane</location>
        <topology evidence="1">Multi-pass membrane protein</topology>
    </subcellularLocation>
</comment>
<organism evidence="11 12">
    <name type="scientific">Alkalibacillus salilacus</name>
    <dbReference type="NCBI Taxonomy" id="284582"/>
    <lineage>
        <taxon>Bacteria</taxon>
        <taxon>Bacillati</taxon>
        <taxon>Bacillota</taxon>
        <taxon>Bacilli</taxon>
        <taxon>Bacillales</taxon>
        <taxon>Bacillaceae</taxon>
        <taxon>Alkalibacillus</taxon>
    </lineage>
</organism>
<dbReference type="Proteomes" id="UP001224359">
    <property type="component" value="Unassembled WGS sequence"/>
</dbReference>
<evidence type="ECO:0000313" key="11">
    <source>
        <dbReference type="EMBL" id="MDQ0159426.1"/>
    </source>
</evidence>
<dbReference type="Gene3D" id="2.30.30.60">
    <property type="match status" value="1"/>
</dbReference>
<evidence type="ECO:0000256" key="6">
    <source>
        <dbReference type="ARBA" id="ARBA00023136"/>
    </source>
</evidence>
<dbReference type="InterPro" id="IPR011066">
    <property type="entry name" value="MscS_channel_C_sf"/>
</dbReference>
<feature type="transmembrane region" description="Helical" evidence="7">
    <location>
        <begin position="95"/>
        <end position="112"/>
    </location>
</feature>
<gene>
    <name evidence="11" type="ORF">J2S77_001390</name>
</gene>
<feature type="transmembrane region" description="Helical" evidence="7">
    <location>
        <begin position="15"/>
        <end position="35"/>
    </location>
</feature>
<name>A0ABT9VEM7_9BACI</name>
<dbReference type="InterPro" id="IPR045042">
    <property type="entry name" value="YnaI-like"/>
</dbReference>
<dbReference type="PANTHER" id="PTHR43634">
    <property type="entry name" value="OW CONDUCTANCE MECHANOSENSITIVE CHANNEL"/>
    <property type="match status" value="1"/>
</dbReference>